<organism evidence="2 3">
    <name type="scientific">Mesorhizobium loti R88b</name>
    <dbReference type="NCBI Taxonomy" id="935548"/>
    <lineage>
        <taxon>Bacteria</taxon>
        <taxon>Pseudomonadati</taxon>
        <taxon>Pseudomonadota</taxon>
        <taxon>Alphaproteobacteria</taxon>
        <taxon>Hyphomicrobiales</taxon>
        <taxon>Phyllobacteriaceae</taxon>
        <taxon>Mesorhizobium</taxon>
    </lineage>
</organism>
<dbReference type="RefSeq" id="WP_027030265.1">
    <property type="nucleotide sequence ID" value="NZ_CP033367.1"/>
</dbReference>
<sequence length="185" mass="19458">MARFARVLAFAFPLVLTGAACALAQNNAPPATNTPAANAPATASAPAAPTSDLLATVTLDDVRDAVLNGGYRAQVKQDTNGDYIASASGGQNFFISLGGCDDKKVCKSILFETGGWTPKTPLTVDALDKFHSDNAGWVGVVKYSDGKYYGDYRVSIVGGVTKAWLQYNVEAFATTAEDFAAFMQK</sequence>
<dbReference type="PROSITE" id="PS51257">
    <property type="entry name" value="PROKAR_LIPOPROTEIN"/>
    <property type="match status" value="1"/>
</dbReference>
<evidence type="ECO:0000313" key="2">
    <source>
        <dbReference type="EMBL" id="QKD06324.1"/>
    </source>
</evidence>
<keyword evidence="1" id="KW-0732">Signal</keyword>
<dbReference type="InterPro" id="IPR019660">
    <property type="entry name" value="Put_sensory_transdc_reg_YbjN"/>
</dbReference>
<proteinExistence type="predicted"/>
<dbReference type="Proteomes" id="UP000503017">
    <property type="component" value="Chromosome"/>
</dbReference>
<protein>
    <recommendedName>
        <fullName evidence="4">YbjN domain-containing protein</fullName>
    </recommendedName>
</protein>
<feature type="chain" id="PRO_5026808625" description="YbjN domain-containing protein" evidence="1">
    <location>
        <begin position="25"/>
        <end position="185"/>
    </location>
</feature>
<dbReference type="EMBL" id="CP033367">
    <property type="protein sequence ID" value="QKD06324.1"/>
    <property type="molecule type" value="Genomic_DNA"/>
</dbReference>
<gene>
    <name evidence="2" type="ORF">EB235_14870</name>
</gene>
<dbReference type="Pfam" id="PF10722">
    <property type="entry name" value="YbjN"/>
    <property type="match status" value="1"/>
</dbReference>
<dbReference type="AlphaFoldDB" id="A0A6M7X1I1"/>
<evidence type="ECO:0008006" key="4">
    <source>
        <dbReference type="Google" id="ProtNLM"/>
    </source>
</evidence>
<feature type="signal peptide" evidence="1">
    <location>
        <begin position="1"/>
        <end position="24"/>
    </location>
</feature>
<name>A0A6M7X1I1_RHILI</name>
<evidence type="ECO:0000313" key="3">
    <source>
        <dbReference type="Proteomes" id="UP000503017"/>
    </source>
</evidence>
<reference evidence="2 3" key="1">
    <citation type="submission" date="2018-10" db="EMBL/GenBank/DDBJ databases">
        <authorList>
            <person name="Perry B.J."/>
            <person name="Sullivan J.T."/>
            <person name="Murphy R.J.T."/>
            <person name="Ramsay J.P."/>
            <person name="Ronson C.W."/>
        </authorList>
    </citation>
    <scope>NUCLEOTIDE SEQUENCE [LARGE SCALE GENOMIC DNA]</scope>
    <source>
        <strain evidence="2 3">R88b</strain>
    </source>
</reference>
<evidence type="ECO:0000256" key="1">
    <source>
        <dbReference type="SAM" id="SignalP"/>
    </source>
</evidence>
<accession>A0A6M7X1I1</accession>